<dbReference type="SUPFAM" id="SSF47240">
    <property type="entry name" value="Ferritin-like"/>
    <property type="match status" value="1"/>
</dbReference>
<proteinExistence type="inferred from homology"/>
<name>A0ABN6P7N2_9PROT</name>
<dbReference type="PROSITE" id="PS00818">
    <property type="entry name" value="DPS_1"/>
    <property type="match status" value="1"/>
</dbReference>
<dbReference type="PROSITE" id="PS00819">
    <property type="entry name" value="DPS_2"/>
    <property type="match status" value="1"/>
</dbReference>
<feature type="domain" description="Ferritin/DPS" evidence="3">
    <location>
        <begin position="25"/>
        <end position="158"/>
    </location>
</feature>
<dbReference type="EMBL" id="AP025637">
    <property type="protein sequence ID" value="BDG74803.1"/>
    <property type="molecule type" value="Genomic_DNA"/>
</dbReference>
<organism evidence="4 5">
    <name type="scientific">Roseomonas fluvialis</name>
    <dbReference type="NCBI Taxonomy" id="1750527"/>
    <lineage>
        <taxon>Bacteria</taxon>
        <taxon>Pseudomonadati</taxon>
        <taxon>Pseudomonadota</taxon>
        <taxon>Alphaproteobacteria</taxon>
        <taxon>Acetobacterales</taxon>
        <taxon>Roseomonadaceae</taxon>
        <taxon>Roseomonas</taxon>
    </lineage>
</organism>
<dbReference type="CDD" id="cd01043">
    <property type="entry name" value="DPS"/>
    <property type="match status" value="1"/>
</dbReference>
<evidence type="ECO:0000313" key="4">
    <source>
        <dbReference type="EMBL" id="BDG74803.1"/>
    </source>
</evidence>
<dbReference type="InterPro" id="IPR009078">
    <property type="entry name" value="Ferritin-like_SF"/>
</dbReference>
<dbReference type="PIRSF" id="PIRSF005900">
    <property type="entry name" value="Dps"/>
    <property type="match status" value="1"/>
</dbReference>
<dbReference type="Proteomes" id="UP000831327">
    <property type="component" value="Chromosome"/>
</dbReference>
<dbReference type="InterPro" id="IPR008331">
    <property type="entry name" value="Ferritin_DPS_dom"/>
</dbReference>
<dbReference type="InterPro" id="IPR023188">
    <property type="entry name" value="DPS_DNA-bd_CS"/>
</dbReference>
<evidence type="ECO:0000256" key="1">
    <source>
        <dbReference type="ARBA" id="ARBA00009497"/>
    </source>
</evidence>
<dbReference type="RefSeq" id="WP_244408970.1">
    <property type="nucleotide sequence ID" value="NZ_AP025637.1"/>
</dbReference>
<keyword evidence="5" id="KW-1185">Reference proteome</keyword>
<dbReference type="PANTHER" id="PTHR42932">
    <property type="entry name" value="GENERAL STRESS PROTEIN 20U"/>
    <property type="match status" value="1"/>
</dbReference>
<protein>
    <submittedName>
        <fullName evidence="4">DNA starvation/stationary phase protection protein</fullName>
    </submittedName>
</protein>
<evidence type="ECO:0000259" key="3">
    <source>
        <dbReference type="Pfam" id="PF00210"/>
    </source>
</evidence>
<dbReference type="InterPro" id="IPR012347">
    <property type="entry name" value="Ferritin-like"/>
</dbReference>
<dbReference type="PRINTS" id="PR01346">
    <property type="entry name" value="HELNAPAPROT"/>
</dbReference>
<reference evidence="4 5" key="1">
    <citation type="journal article" date="2016" name="Microbes Environ.">
        <title>Phylogenetically diverse aerobic anoxygenic phototrophic bacteria isolated from epilithic biofilms in Tama river, Japan.</title>
        <authorList>
            <person name="Hirose S."/>
            <person name="Matsuura K."/>
            <person name="Haruta S."/>
        </authorList>
    </citation>
    <scope>NUCLEOTIDE SEQUENCE [LARGE SCALE GENOMIC DNA]</scope>
    <source>
        <strain evidence="4 5">S08</strain>
    </source>
</reference>
<comment type="similarity">
    <text evidence="1 2">Belongs to the Dps family.</text>
</comment>
<sequence>MSTTRHPPAPSATRSDSNAGAADGLTAFLADTYLLMGKTQACHWNVKGPNFQGLHTLFEAQYTELFAAVDVLAERIRALGSPAPMTIQGMLALSTLSEPDAIPDAATMARMLGEDHAALAAAAARLAHDIEHDLATHDLLVARIAAHDKAAWMLRSHLA</sequence>
<evidence type="ECO:0000256" key="2">
    <source>
        <dbReference type="RuleBase" id="RU003875"/>
    </source>
</evidence>
<dbReference type="InterPro" id="IPR002177">
    <property type="entry name" value="DPS_DNA-bd"/>
</dbReference>
<gene>
    <name evidence="4" type="ORF">Rmf_47320</name>
</gene>
<accession>A0ABN6P7N2</accession>
<dbReference type="Gene3D" id="1.20.1260.10">
    <property type="match status" value="1"/>
</dbReference>
<dbReference type="PANTHER" id="PTHR42932:SF3">
    <property type="entry name" value="DNA PROTECTION DURING STARVATION PROTEIN"/>
    <property type="match status" value="1"/>
</dbReference>
<evidence type="ECO:0000313" key="5">
    <source>
        <dbReference type="Proteomes" id="UP000831327"/>
    </source>
</evidence>
<dbReference type="Pfam" id="PF00210">
    <property type="entry name" value="Ferritin"/>
    <property type="match status" value="1"/>
</dbReference>